<dbReference type="AlphaFoldDB" id="A1ZPF2"/>
<proteinExistence type="predicted"/>
<evidence type="ECO:0000313" key="1">
    <source>
        <dbReference type="EMBL" id="EAY27691.1"/>
    </source>
</evidence>
<sequence>MCVDRISLKYSNNNQKSRNEYQYNIQQHKVIVCSFVDIQ</sequence>
<dbReference type="EMBL" id="AAWS01000021">
    <property type="protein sequence ID" value="EAY27691.1"/>
    <property type="molecule type" value="Genomic_DNA"/>
</dbReference>
<evidence type="ECO:0000313" key="2">
    <source>
        <dbReference type="Proteomes" id="UP000004095"/>
    </source>
</evidence>
<dbReference type="Proteomes" id="UP000004095">
    <property type="component" value="Unassembled WGS sequence"/>
</dbReference>
<comment type="caution">
    <text evidence="1">The sequence shown here is derived from an EMBL/GenBank/DDBJ whole genome shotgun (WGS) entry which is preliminary data.</text>
</comment>
<protein>
    <submittedName>
        <fullName evidence="1">Uncharacterized protein</fullName>
    </submittedName>
</protein>
<name>A1ZPF2_MICM2</name>
<gene>
    <name evidence="1" type="ORF">M23134_03759</name>
</gene>
<organism evidence="1 2">
    <name type="scientific">Microscilla marina ATCC 23134</name>
    <dbReference type="NCBI Taxonomy" id="313606"/>
    <lineage>
        <taxon>Bacteria</taxon>
        <taxon>Pseudomonadati</taxon>
        <taxon>Bacteroidota</taxon>
        <taxon>Cytophagia</taxon>
        <taxon>Cytophagales</taxon>
        <taxon>Microscillaceae</taxon>
        <taxon>Microscilla</taxon>
    </lineage>
</organism>
<keyword evidence="2" id="KW-1185">Reference proteome</keyword>
<reference evidence="1 2" key="1">
    <citation type="submission" date="2007-01" db="EMBL/GenBank/DDBJ databases">
        <authorList>
            <person name="Haygood M."/>
            <person name="Podell S."/>
            <person name="Anderson C."/>
            <person name="Hopkinson B."/>
            <person name="Roe K."/>
            <person name="Barbeau K."/>
            <person name="Gaasterland T."/>
            <person name="Ferriera S."/>
            <person name="Johnson J."/>
            <person name="Kravitz S."/>
            <person name="Beeson K."/>
            <person name="Sutton G."/>
            <person name="Rogers Y.-H."/>
            <person name="Friedman R."/>
            <person name="Frazier M."/>
            <person name="Venter J.C."/>
        </authorList>
    </citation>
    <scope>NUCLEOTIDE SEQUENCE [LARGE SCALE GENOMIC DNA]</scope>
    <source>
        <strain evidence="1 2">ATCC 23134</strain>
    </source>
</reference>
<accession>A1ZPF2</accession>